<dbReference type="PANTHER" id="PTHR36440:SF1">
    <property type="entry name" value="PUTATIVE (AFU_ORTHOLOGUE AFUA_8G07350)-RELATED"/>
    <property type="match status" value="1"/>
</dbReference>
<dbReference type="EMBL" id="JAAFYZ010000013">
    <property type="protein sequence ID" value="MBS2546413.1"/>
    <property type="molecule type" value="Genomic_DNA"/>
</dbReference>
<proteinExistence type="predicted"/>
<protein>
    <submittedName>
        <fullName evidence="2">Cupin domain-containing protein</fullName>
    </submittedName>
</protein>
<feature type="domain" description="Cupin type-2" evidence="1">
    <location>
        <begin position="56"/>
        <end position="123"/>
    </location>
</feature>
<name>A0ABS5KJD7_9ACTN</name>
<dbReference type="InterPro" id="IPR011051">
    <property type="entry name" value="RmlC_Cupin_sf"/>
</dbReference>
<dbReference type="InterPro" id="IPR013096">
    <property type="entry name" value="Cupin_2"/>
</dbReference>
<dbReference type="SUPFAM" id="SSF51182">
    <property type="entry name" value="RmlC-like cupins"/>
    <property type="match status" value="1"/>
</dbReference>
<accession>A0ABS5KJD7</accession>
<comment type="caution">
    <text evidence="2">The sequence shown here is derived from an EMBL/GenBank/DDBJ whole genome shotgun (WGS) entry which is preliminary data.</text>
</comment>
<evidence type="ECO:0000313" key="2">
    <source>
        <dbReference type="EMBL" id="MBS2546413.1"/>
    </source>
</evidence>
<gene>
    <name evidence="2" type="ORF">KGQ19_05995</name>
</gene>
<organism evidence="2 3">
    <name type="scientific">Catenulispora pinistramenti</name>
    <dbReference type="NCBI Taxonomy" id="2705254"/>
    <lineage>
        <taxon>Bacteria</taxon>
        <taxon>Bacillati</taxon>
        <taxon>Actinomycetota</taxon>
        <taxon>Actinomycetes</taxon>
        <taxon>Catenulisporales</taxon>
        <taxon>Catenulisporaceae</taxon>
        <taxon>Catenulispora</taxon>
    </lineage>
</organism>
<dbReference type="RefSeq" id="WP_212008062.1">
    <property type="nucleotide sequence ID" value="NZ_JAAFYZ010000013.1"/>
</dbReference>
<dbReference type="InterPro" id="IPR053146">
    <property type="entry name" value="QDO-like"/>
</dbReference>
<sequence length="170" mass="18479">MSIPTSGTGDQDPRYTKRNALYVPKGAGETIWAAGDIYTIKADAASTDGELMLIEATVPPGSGPAPHVHNEHVEAFYLISGELEFLNGDQAVAAEAGSFFYVPRGTRHRFINRGLHAARMVFFFLPGGIEEVFRASSRPARPGEHPPVDGDLPFDPELLARYNTELLPDV</sequence>
<dbReference type="PANTHER" id="PTHR36440">
    <property type="entry name" value="PUTATIVE (AFU_ORTHOLOGUE AFUA_8G07350)-RELATED"/>
    <property type="match status" value="1"/>
</dbReference>
<evidence type="ECO:0000259" key="1">
    <source>
        <dbReference type="Pfam" id="PF07883"/>
    </source>
</evidence>
<evidence type="ECO:0000313" key="3">
    <source>
        <dbReference type="Proteomes" id="UP000730482"/>
    </source>
</evidence>
<keyword evidence="3" id="KW-1185">Reference proteome</keyword>
<dbReference type="Gene3D" id="2.60.120.10">
    <property type="entry name" value="Jelly Rolls"/>
    <property type="match status" value="1"/>
</dbReference>
<reference evidence="2 3" key="1">
    <citation type="submission" date="2020-02" db="EMBL/GenBank/DDBJ databases">
        <title>Acidophilic actinobacteria isolated from forest soil.</title>
        <authorList>
            <person name="Golinska P."/>
        </authorList>
    </citation>
    <scope>NUCLEOTIDE SEQUENCE [LARGE SCALE GENOMIC DNA]</scope>
    <source>
        <strain evidence="2 3">NL8</strain>
    </source>
</reference>
<dbReference type="Proteomes" id="UP000730482">
    <property type="component" value="Unassembled WGS sequence"/>
</dbReference>
<dbReference type="Pfam" id="PF07883">
    <property type="entry name" value="Cupin_2"/>
    <property type="match status" value="1"/>
</dbReference>
<dbReference type="InterPro" id="IPR014710">
    <property type="entry name" value="RmlC-like_jellyroll"/>
</dbReference>